<comment type="caution">
    <text evidence="2">The sequence shown here is derived from an EMBL/GenBank/DDBJ whole genome shotgun (WGS) entry which is preliminary data.</text>
</comment>
<evidence type="ECO:0008006" key="4">
    <source>
        <dbReference type="Google" id="ProtNLM"/>
    </source>
</evidence>
<dbReference type="GO" id="GO:0004659">
    <property type="term" value="F:prenyltransferase activity"/>
    <property type="evidence" value="ECO:0007669"/>
    <property type="project" value="InterPro"/>
</dbReference>
<dbReference type="AlphaFoldDB" id="A0A7W6IL85"/>
<dbReference type="RefSeq" id="WP_183310433.1">
    <property type="nucleotide sequence ID" value="NZ_JACIEW010000002.1"/>
</dbReference>
<dbReference type="Gene3D" id="1.10.600.10">
    <property type="entry name" value="Farnesyl Diphosphate Synthase"/>
    <property type="match status" value="1"/>
</dbReference>
<protein>
    <recommendedName>
        <fullName evidence="4">Polyprenyl synthetase family protein</fullName>
    </recommendedName>
</protein>
<evidence type="ECO:0000313" key="2">
    <source>
        <dbReference type="EMBL" id="MBB4051705.1"/>
    </source>
</evidence>
<dbReference type="SUPFAM" id="SSF48576">
    <property type="entry name" value="Terpenoid synthases"/>
    <property type="match status" value="1"/>
</dbReference>
<organism evidence="2 3">
    <name type="scientific">Devosia subaequoris</name>
    <dbReference type="NCBI Taxonomy" id="395930"/>
    <lineage>
        <taxon>Bacteria</taxon>
        <taxon>Pseudomonadati</taxon>
        <taxon>Pseudomonadota</taxon>
        <taxon>Alphaproteobacteria</taxon>
        <taxon>Hyphomicrobiales</taxon>
        <taxon>Devosiaceae</taxon>
        <taxon>Devosia</taxon>
    </lineage>
</organism>
<keyword evidence="1" id="KW-0808">Transferase</keyword>
<dbReference type="Pfam" id="PF00348">
    <property type="entry name" value="polyprenyl_synt"/>
    <property type="match status" value="1"/>
</dbReference>
<dbReference type="EMBL" id="JACIEW010000002">
    <property type="protein sequence ID" value="MBB4051705.1"/>
    <property type="molecule type" value="Genomic_DNA"/>
</dbReference>
<comment type="similarity">
    <text evidence="1">Belongs to the FPP/GGPP synthase family.</text>
</comment>
<evidence type="ECO:0000256" key="1">
    <source>
        <dbReference type="RuleBase" id="RU004466"/>
    </source>
</evidence>
<evidence type="ECO:0000313" key="3">
    <source>
        <dbReference type="Proteomes" id="UP000547011"/>
    </source>
</evidence>
<reference evidence="2 3" key="1">
    <citation type="submission" date="2020-08" db="EMBL/GenBank/DDBJ databases">
        <title>Genomic Encyclopedia of Type Strains, Phase IV (KMG-IV): sequencing the most valuable type-strain genomes for metagenomic binning, comparative biology and taxonomic classification.</title>
        <authorList>
            <person name="Goeker M."/>
        </authorList>
    </citation>
    <scope>NUCLEOTIDE SEQUENCE [LARGE SCALE GENOMIC DNA]</scope>
    <source>
        <strain evidence="2 3">DSM 23447</strain>
    </source>
</reference>
<dbReference type="Proteomes" id="UP000547011">
    <property type="component" value="Unassembled WGS sequence"/>
</dbReference>
<gene>
    <name evidence="2" type="ORF">GGR20_001341</name>
</gene>
<dbReference type="GO" id="GO:0008299">
    <property type="term" value="P:isoprenoid biosynthetic process"/>
    <property type="evidence" value="ECO:0007669"/>
    <property type="project" value="InterPro"/>
</dbReference>
<proteinExistence type="inferred from homology"/>
<accession>A0A7W6IL85</accession>
<name>A0A7W6IL85_9HYPH</name>
<sequence>MTAAALCDRARPDVAEQVRASMDQSVRQLRDLLQDCNLGQGLKPLLGCLEGALDQHLQPARPPHLPLLIPLLVHGANGGDPADAVPISVVAGLLFLCFDLLDDLQDGDQRSWWGEASKSSLMLAAAAFPSALPQKLLLQAAGGAERGATLINALGDGLLNIAEGQALDLQNIGGTNVNLDVVEESVAGKSGAQMALYARLAALHAGCDLSRAELWAGWAHGIGVAGQLGSDMQDLLDPDWSRDLAAGARTLPVGFALKHSRIGREELLRLLDHARTDRAAQLAARDCIVDSGALLFAGFRSQVHLARSEEALRQLPCSDAWRRMCARLSESRTTADLLRPGAG</sequence>
<dbReference type="InterPro" id="IPR000092">
    <property type="entry name" value="Polyprenyl_synt"/>
</dbReference>
<keyword evidence="3" id="KW-1185">Reference proteome</keyword>
<dbReference type="InterPro" id="IPR008949">
    <property type="entry name" value="Isoprenoid_synthase_dom_sf"/>
</dbReference>